<proteinExistence type="predicted"/>
<organism evidence="1 2">
    <name type="scientific">Listeria innocua</name>
    <dbReference type="NCBI Taxonomy" id="1642"/>
    <lineage>
        <taxon>Bacteria</taxon>
        <taxon>Bacillati</taxon>
        <taxon>Bacillota</taxon>
        <taxon>Bacilli</taxon>
        <taxon>Bacillales</taxon>
        <taxon>Listeriaceae</taxon>
        <taxon>Listeria</taxon>
    </lineage>
</organism>
<evidence type="ECO:0008006" key="3">
    <source>
        <dbReference type="Google" id="ProtNLM"/>
    </source>
</evidence>
<sequence>MKNESYLLTENKQPIKSITKQDIDDLKNYLEQLASWTEPLKLVNDFFENQAIPLNKKKIMREFHAQAKVFNIFYLNFLLSMDTLEEKASNLEANKKRKM</sequence>
<comment type="caution">
    <text evidence="1">The sequence shown here is derived from an EMBL/GenBank/DDBJ whole genome shotgun (WGS) entry which is preliminary data.</text>
</comment>
<gene>
    <name evidence="1" type="ORF">HCA89_03175</name>
</gene>
<evidence type="ECO:0000313" key="2">
    <source>
        <dbReference type="Proteomes" id="UP000552309"/>
    </source>
</evidence>
<name>A0AB73H575_LISIO</name>
<evidence type="ECO:0000313" key="1">
    <source>
        <dbReference type="EMBL" id="MBC2141303.1"/>
    </source>
</evidence>
<accession>A0AB73H575</accession>
<dbReference type="EMBL" id="JAARXV010000001">
    <property type="protein sequence ID" value="MBC2141303.1"/>
    <property type="molecule type" value="Genomic_DNA"/>
</dbReference>
<dbReference type="AlphaFoldDB" id="A0AB73H575"/>
<dbReference type="Proteomes" id="UP000552309">
    <property type="component" value="Unassembled WGS sequence"/>
</dbReference>
<reference evidence="1 2" key="1">
    <citation type="submission" date="2020-03" db="EMBL/GenBank/DDBJ databases">
        <title>Soil Listeria distribution.</title>
        <authorList>
            <person name="Liao J."/>
            <person name="Wiedmann M."/>
        </authorList>
    </citation>
    <scope>NUCLEOTIDE SEQUENCE [LARGE SCALE GENOMIC DNA]</scope>
    <source>
        <strain evidence="1 2">FSL L7-0297</strain>
    </source>
</reference>
<protein>
    <recommendedName>
        <fullName evidence="3">Transposase</fullName>
    </recommendedName>
</protein>